<dbReference type="RefSeq" id="WP_140597475.1">
    <property type="nucleotide sequence ID" value="NZ_VFWZ01000010.1"/>
</dbReference>
<dbReference type="Pfam" id="PF11138">
    <property type="entry name" value="DUF2911"/>
    <property type="match status" value="1"/>
</dbReference>
<evidence type="ECO:0000313" key="2">
    <source>
        <dbReference type="EMBL" id="TPN81713.1"/>
    </source>
</evidence>
<dbReference type="InterPro" id="IPR021314">
    <property type="entry name" value="DUF2911"/>
</dbReference>
<protein>
    <submittedName>
        <fullName evidence="2">DUF2911 domain-containing protein</fullName>
    </submittedName>
</protein>
<dbReference type="AlphaFoldDB" id="A0A504J289"/>
<proteinExistence type="predicted"/>
<dbReference type="EMBL" id="VFWZ01000010">
    <property type="protein sequence ID" value="TPN81713.1"/>
    <property type="molecule type" value="Genomic_DNA"/>
</dbReference>
<reference evidence="2 3" key="1">
    <citation type="submission" date="2019-06" db="EMBL/GenBank/DDBJ databases">
        <authorList>
            <person name="Meng X."/>
        </authorList>
    </citation>
    <scope>NUCLEOTIDE SEQUENCE [LARGE SCALE GENOMIC DNA]</scope>
    <source>
        <strain evidence="2 3">M625</strain>
    </source>
</reference>
<feature type="signal peptide" evidence="1">
    <location>
        <begin position="1"/>
        <end position="21"/>
    </location>
</feature>
<keyword evidence="3" id="KW-1185">Reference proteome</keyword>
<gene>
    <name evidence="2" type="ORF">FHK87_24245</name>
</gene>
<sequence length="177" mass="20021">MKKSLFLVVIMLIGTLSTANAQKFSGLQKSPTDIAYAKVDRRAKPEIKVIYSRPQKKGREVFGNLVAYDKVWRTGADEATEIKFFKDVKMGDKEIKAGTYSLFTIPGQKEWTIIINSDLDSWGAYTYDEGKDVARIKVPVTKGEELEVFSIAFKKVDKGYHMAMGWETSIVEVPFHL</sequence>
<evidence type="ECO:0000313" key="3">
    <source>
        <dbReference type="Proteomes" id="UP000315540"/>
    </source>
</evidence>
<evidence type="ECO:0000256" key="1">
    <source>
        <dbReference type="SAM" id="SignalP"/>
    </source>
</evidence>
<comment type="caution">
    <text evidence="2">The sequence shown here is derived from an EMBL/GenBank/DDBJ whole genome shotgun (WGS) entry which is preliminary data.</text>
</comment>
<organism evidence="2 3">
    <name type="scientific">Aquimarina algicola</name>
    <dbReference type="NCBI Taxonomy" id="2589995"/>
    <lineage>
        <taxon>Bacteria</taxon>
        <taxon>Pseudomonadati</taxon>
        <taxon>Bacteroidota</taxon>
        <taxon>Flavobacteriia</taxon>
        <taxon>Flavobacteriales</taxon>
        <taxon>Flavobacteriaceae</taxon>
        <taxon>Aquimarina</taxon>
    </lineage>
</organism>
<name>A0A504J289_9FLAO</name>
<accession>A0A504J289</accession>
<keyword evidence="1" id="KW-0732">Signal</keyword>
<dbReference type="Proteomes" id="UP000315540">
    <property type="component" value="Unassembled WGS sequence"/>
</dbReference>
<dbReference type="OrthoDB" id="187854at2"/>
<feature type="chain" id="PRO_5021428483" evidence="1">
    <location>
        <begin position="22"/>
        <end position="177"/>
    </location>
</feature>